<dbReference type="SUPFAM" id="SSF53659">
    <property type="entry name" value="Isocitrate/Isopropylmalate dehydrogenase-like"/>
    <property type="match status" value="1"/>
</dbReference>
<evidence type="ECO:0000313" key="8">
    <source>
        <dbReference type="EMBL" id="MCX5617648.1"/>
    </source>
</evidence>
<evidence type="ECO:0000256" key="5">
    <source>
        <dbReference type="ARBA" id="ARBA00023027"/>
    </source>
</evidence>
<dbReference type="PANTHER" id="PTHR30004">
    <property type="entry name" value="4-HYDROXYTHREONINE-4-PHOSPHATE DEHYDROGENASE"/>
    <property type="match status" value="1"/>
</dbReference>
<evidence type="ECO:0000256" key="7">
    <source>
        <dbReference type="HAMAP-Rule" id="MF_00536"/>
    </source>
</evidence>
<evidence type="ECO:0000256" key="2">
    <source>
        <dbReference type="ARBA" id="ARBA00022723"/>
    </source>
</evidence>
<keyword evidence="3 7" id="KW-0521">NADP</keyword>
<feature type="binding site" evidence="7">
    <location>
        <position position="289"/>
    </location>
    <ligand>
        <name>substrate</name>
    </ligand>
</feature>
<comment type="catalytic activity">
    <reaction evidence="7">
        <text>4-(phosphooxy)-L-threonine + NAD(+) = 3-amino-2-oxopropyl phosphate + CO2 + NADH</text>
        <dbReference type="Rhea" id="RHEA:32275"/>
        <dbReference type="ChEBI" id="CHEBI:16526"/>
        <dbReference type="ChEBI" id="CHEBI:57279"/>
        <dbReference type="ChEBI" id="CHEBI:57540"/>
        <dbReference type="ChEBI" id="CHEBI:57945"/>
        <dbReference type="ChEBI" id="CHEBI:58452"/>
        <dbReference type="EC" id="1.1.1.262"/>
    </reaction>
</comment>
<comment type="miscellaneous">
    <text evidence="7">The active site is located at the dimer interface.</text>
</comment>
<dbReference type="Proteomes" id="UP001165576">
    <property type="component" value="Unassembled WGS sequence"/>
</dbReference>
<dbReference type="EC" id="1.1.1.262" evidence="7"/>
<comment type="similarity">
    <text evidence="7">Belongs to the PdxA family.</text>
</comment>
<keyword evidence="5 7" id="KW-0520">NAD</keyword>
<comment type="pathway">
    <text evidence="7">Cofactor biosynthesis; pyridoxine 5'-phosphate biosynthesis; pyridoxine 5'-phosphate from D-erythrose 4-phosphate: step 4/5.</text>
</comment>
<comment type="caution">
    <text evidence="8">The sequence shown here is derived from an EMBL/GenBank/DDBJ whole genome shotgun (WGS) entry which is preliminary data.</text>
</comment>
<keyword evidence="7" id="KW-0170">Cobalt</keyword>
<feature type="binding site" evidence="7">
    <location>
        <position position="208"/>
    </location>
    <ligand>
        <name>a divalent metal cation</name>
        <dbReference type="ChEBI" id="CHEBI:60240"/>
        <note>ligand shared between dimeric partners</note>
    </ligand>
</feature>
<keyword evidence="1 7" id="KW-0963">Cytoplasm</keyword>
<keyword evidence="7" id="KW-0862">Zinc</keyword>
<keyword evidence="2 7" id="KW-0479">Metal-binding</keyword>
<dbReference type="NCBIfam" id="TIGR00557">
    <property type="entry name" value="pdxA"/>
    <property type="match status" value="1"/>
</dbReference>
<dbReference type="HAMAP" id="MF_00536">
    <property type="entry name" value="PdxA"/>
    <property type="match status" value="1"/>
</dbReference>
<keyword evidence="7" id="KW-0460">Magnesium</keyword>
<dbReference type="GO" id="GO:0050570">
    <property type="term" value="F:4-hydroxythreonine-4-phosphate dehydrogenase activity"/>
    <property type="evidence" value="ECO:0007669"/>
    <property type="project" value="UniProtKB-EC"/>
</dbReference>
<comment type="function">
    <text evidence="7">Catalyzes the NAD(P)-dependent oxidation of 4-(phosphooxy)-L-threonine (HTP) into 2-amino-3-oxo-4-(phosphooxy)butyric acid which spontaneously decarboxylates to form 3-amino-2-oxopropyl phosphate (AHAP).</text>
</comment>
<evidence type="ECO:0000313" key="9">
    <source>
        <dbReference type="Proteomes" id="UP001165576"/>
    </source>
</evidence>
<keyword evidence="4 7" id="KW-0560">Oxidoreductase</keyword>
<dbReference type="Gene3D" id="3.40.718.10">
    <property type="entry name" value="Isopropylmalate Dehydrogenase"/>
    <property type="match status" value="1"/>
</dbReference>
<feature type="binding site" evidence="7">
    <location>
        <position position="163"/>
    </location>
    <ligand>
        <name>a divalent metal cation</name>
        <dbReference type="ChEBI" id="CHEBI:60240"/>
        <note>ligand shared between dimeric partners</note>
    </ligand>
</feature>
<feature type="binding site" evidence="7">
    <location>
        <position position="271"/>
    </location>
    <ligand>
        <name>substrate</name>
    </ligand>
</feature>
<dbReference type="Pfam" id="PF04166">
    <property type="entry name" value="PdxA"/>
    <property type="match status" value="1"/>
</dbReference>
<dbReference type="InterPro" id="IPR037510">
    <property type="entry name" value="PdxA"/>
</dbReference>
<keyword evidence="9" id="KW-1185">Reference proteome</keyword>
<dbReference type="RefSeq" id="WP_266116124.1">
    <property type="nucleotide sequence ID" value="NZ_JANIDY010000001.1"/>
</dbReference>
<evidence type="ECO:0000256" key="1">
    <source>
        <dbReference type="ARBA" id="ARBA00022490"/>
    </source>
</evidence>
<dbReference type="PANTHER" id="PTHR30004:SF6">
    <property type="entry name" value="D-THREONATE 4-PHOSPHATE DEHYDROGENASE"/>
    <property type="match status" value="1"/>
</dbReference>
<evidence type="ECO:0000256" key="3">
    <source>
        <dbReference type="ARBA" id="ARBA00022857"/>
    </source>
</evidence>
<feature type="binding site" evidence="7">
    <location>
        <position position="132"/>
    </location>
    <ligand>
        <name>substrate</name>
    </ligand>
</feature>
<proteinExistence type="inferred from homology"/>
<feature type="binding site" evidence="7">
    <location>
        <position position="263"/>
    </location>
    <ligand>
        <name>a divalent metal cation</name>
        <dbReference type="ChEBI" id="CHEBI:60240"/>
        <note>ligand shared between dimeric partners</note>
    </ligand>
</feature>
<feature type="binding site" evidence="7">
    <location>
        <position position="133"/>
    </location>
    <ligand>
        <name>substrate</name>
    </ligand>
</feature>
<organism evidence="8 9">
    <name type="scientific">Bombella pluederhausensis</name>
    <dbReference type="NCBI Taxonomy" id="2967336"/>
    <lineage>
        <taxon>Bacteria</taxon>
        <taxon>Pseudomonadati</taxon>
        <taxon>Pseudomonadota</taxon>
        <taxon>Alphaproteobacteria</taxon>
        <taxon>Acetobacterales</taxon>
        <taxon>Acetobacteraceae</taxon>
        <taxon>Bombella</taxon>
    </lineage>
</organism>
<keyword evidence="6 7" id="KW-0664">Pyridoxine biosynthesis</keyword>
<dbReference type="NCBIfam" id="NF003699">
    <property type="entry name" value="PRK05312.1"/>
    <property type="match status" value="1"/>
</dbReference>
<name>A0ABT3WFL8_9PROT</name>
<accession>A0ABT3WFL8</accession>
<evidence type="ECO:0000256" key="4">
    <source>
        <dbReference type="ARBA" id="ARBA00023002"/>
    </source>
</evidence>
<sequence>MQNRLMPLALTMGDPAGIGPELARRAWRALQDSDRVFFWIGDPALLGEDIPYRIIQHPAEAAACFSEAMPVQRVTCPEPVRAGQPSSGNASAVIESIEQAVQHALSGAAGAVVTNPIAKHVLAAAGFPHPGHTEFLAALCGTSGQEVMMLACPELKVTLTSIHVSLKQAVETLSAERIMMVSRLTASALRRDFGISEPRLAIAGLNPHAGENGMMGDEEIRIIRPAVLALQEEGINALGPMPPDTLFSAAARPRYDAAICLYHDQGLIPVKTLDMAGGVNITLGLPIIRTSPDHGTAFDIAVGPGETGEADISSLLSALGMAHDMACQRSASDAVNG</sequence>
<protein>
    <recommendedName>
        <fullName evidence="7">4-hydroxythreonine-4-phosphate dehydrogenase</fullName>
        <ecNumber evidence="7">1.1.1.262</ecNumber>
    </recommendedName>
    <alternativeName>
        <fullName evidence="7">4-(phosphohydroxy)-L-threonine dehydrogenase</fullName>
    </alternativeName>
</protein>
<evidence type="ECO:0000256" key="6">
    <source>
        <dbReference type="ARBA" id="ARBA00023096"/>
    </source>
</evidence>
<feature type="binding site" evidence="7">
    <location>
        <position position="280"/>
    </location>
    <ligand>
        <name>substrate</name>
    </ligand>
</feature>
<dbReference type="InterPro" id="IPR005255">
    <property type="entry name" value="PdxA_fam"/>
</dbReference>
<comment type="subunit">
    <text evidence="7">Homodimer.</text>
</comment>
<dbReference type="EMBL" id="JANIDY010000001">
    <property type="protein sequence ID" value="MCX5617648.1"/>
    <property type="molecule type" value="Genomic_DNA"/>
</dbReference>
<reference evidence="8" key="1">
    <citation type="submission" date="2022-07" db="EMBL/GenBank/DDBJ databases">
        <title>Bombella genomes.</title>
        <authorList>
            <person name="Harer L."/>
            <person name="Styblova S."/>
            <person name="Ehrmann M."/>
        </authorList>
    </citation>
    <scope>NUCLEOTIDE SEQUENCE</scope>
    <source>
        <strain evidence="8">TMW 2.2543</strain>
    </source>
</reference>
<comment type="cofactor">
    <cofactor evidence="7">
        <name>Zn(2+)</name>
        <dbReference type="ChEBI" id="CHEBI:29105"/>
    </cofactor>
    <cofactor evidence="7">
        <name>Mg(2+)</name>
        <dbReference type="ChEBI" id="CHEBI:18420"/>
    </cofactor>
    <cofactor evidence="7">
        <name>Co(2+)</name>
        <dbReference type="ChEBI" id="CHEBI:48828"/>
    </cofactor>
    <text evidence="7">Binds 1 divalent metal cation per subunit. Can use ions such as Zn(2+), Mg(2+) or Co(2+).</text>
</comment>
<comment type="subcellular location">
    <subcellularLocation>
        <location evidence="7">Cytoplasm</location>
    </subcellularLocation>
</comment>
<gene>
    <name evidence="7 8" type="primary">pdxA</name>
    <name evidence="8" type="ORF">NQF86_03040</name>
</gene>